<proteinExistence type="predicted"/>
<reference evidence="1" key="1">
    <citation type="submission" date="2023-07" db="EMBL/GenBank/DDBJ databases">
        <title>Black Yeasts Isolated from many extreme environments.</title>
        <authorList>
            <person name="Coleine C."/>
            <person name="Stajich J.E."/>
            <person name="Selbmann L."/>
        </authorList>
    </citation>
    <scope>NUCLEOTIDE SEQUENCE</scope>
    <source>
        <strain evidence="1">CCFEE 5714</strain>
    </source>
</reference>
<accession>A0ACC3NJ61</accession>
<evidence type="ECO:0000313" key="2">
    <source>
        <dbReference type="Proteomes" id="UP001281147"/>
    </source>
</evidence>
<evidence type="ECO:0000313" key="1">
    <source>
        <dbReference type="EMBL" id="KAK3717603.1"/>
    </source>
</evidence>
<gene>
    <name evidence="1" type="ORF">LTR37_005669</name>
</gene>
<dbReference type="EMBL" id="JAUTXU010000036">
    <property type="protein sequence ID" value="KAK3717603.1"/>
    <property type="molecule type" value="Genomic_DNA"/>
</dbReference>
<sequence length="499" mass="53990">MSYYNQGGPPPPGQQYPQSHSPYPPQGGYPPPQQGYNQGYNQQMNQGYHNQPPPQQQGYGGSPYPQQQGFAPPPGPPPGQYGAPPPGPPPGQYGAPPGPPPGQYGAPPQGQYGAPPGPPQGQYGAPPGPPQGQYGAPQGPPPGQYGAPPPGPPPGQYGAPPQGHPSGQYGAPVHTGPAAPPSPGYVQGQQANMDMSRAADDLRKAMKGFGTDEAALIKTLSSLDPLQINSVKTAYKTKHRRDLFDDIKGETSGYFREGLLAMARGPLDQDCHVLNEAIKGLGTKESAMNDVLLGRSNADMNAIKQRYKSINHRSLDSDVKGDLSLKTERLFDMVLSARRQEESAPVNPQQIDADVQELYRATEGRAGADQIAVCSVMTTRSNGQLRAIGHAYKQKYHKSLDEVFKKEFSGHMEDALVFMLRHAEDPAKHDADLLEECMKGAGTKDQALVRRIVMIHWGRDRMTQCKAAYRHFYKRELKQRIQSETSGDYEKLMVASIGG</sequence>
<name>A0ACC3NJ61_9PEZI</name>
<keyword evidence="2" id="KW-1185">Reference proteome</keyword>
<comment type="caution">
    <text evidence="1">The sequence shown here is derived from an EMBL/GenBank/DDBJ whole genome shotgun (WGS) entry which is preliminary data.</text>
</comment>
<protein>
    <submittedName>
        <fullName evidence="1">Uncharacterized protein</fullName>
    </submittedName>
</protein>
<dbReference type="Proteomes" id="UP001281147">
    <property type="component" value="Unassembled WGS sequence"/>
</dbReference>
<organism evidence="1 2">
    <name type="scientific">Vermiconidia calcicola</name>
    <dbReference type="NCBI Taxonomy" id="1690605"/>
    <lineage>
        <taxon>Eukaryota</taxon>
        <taxon>Fungi</taxon>
        <taxon>Dikarya</taxon>
        <taxon>Ascomycota</taxon>
        <taxon>Pezizomycotina</taxon>
        <taxon>Dothideomycetes</taxon>
        <taxon>Dothideomycetidae</taxon>
        <taxon>Mycosphaerellales</taxon>
        <taxon>Extremaceae</taxon>
        <taxon>Vermiconidia</taxon>
    </lineage>
</organism>